<evidence type="ECO:0000256" key="3">
    <source>
        <dbReference type="ARBA" id="ARBA00022617"/>
    </source>
</evidence>
<gene>
    <name evidence="9" type="ORF">LITE_LOCUS32448</name>
</gene>
<evidence type="ECO:0000313" key="10">
    <source>
        <dbReference type="Proteomes" id="UP001154282"/>
    </source>
</evidence>
<dbReference type="Gene3D" id="1.10.630.10">
    <property type="entry name" value="Cytochrome P450"/>
    <property type="match status" value="1"/>
</dbReference>
<protein>
    <recommendedName>
        <fullName evidence="11">Cytochrome P450</fullName>
    </recommendedName>
</protein>
<dbReference type="GO" id="GO:0016705">
    <property type="term" value="F:oxidoreductase activity, acting on paired donors, with incorporation or reduction of molecular oxygen"/>
    <property type="evidence" value="ECO:0007669"/>
    <property type="project" value="InterPro"/>
</dbReference>
<dbReference type="GO" id="GO:0020037">
    <property type="term" value="F:heme binding"/>
    <property type="evidence" value="ECO:0007669"/>
    <property type="project" value="InterPro"/>
</dbReference>
<name>A0AAV0NBB5_9ROSI</name>
<feature type="transmembrane region" description="Helical" evidence="8">
    <location>
        <begin position="7"/>
        <end position="24"/>
    </location>
</feature>
<keyword evidence="8" id="KW-0472">Membrane</keyword>
<evidence type="ECO:0000256" key="5">
    <source>
        <dbReference type="ARBA" id="ARBA00023002"/>
    </source>
</evidence>
<evidence type="ECO:0000256" key="2">
    <source>
        <dbReference type="ARBA" id="ARBA00010617"/>
    </source>
</evidence>
<dbReference type="GO" id="GO:0004497">
    <property type="term" value="F:monooxygenase activity"/>
    <property type="evidence" value="ECO:0007669"/>
    <property type="project" value="UniProtKB-KW"/>
</dbReference>
<keyword evidence="4" id="KW-0479">Metal-binding</keyword>
<dbReference type="InterPro" id="IPR036396">
    <property type="entry name" value="Cyt_P450_sf"/>
</dbReference>
<keyword evidence="6" id="KW-0408">Iron</keyword>
<organism evidence="9 10">
    <name type="scientific">Linum tenue</name>
    <dbReference type="NCBI Taxonomy" id="586396"/>
    <lineage>
        <taxon>Eukaryota</taxon>
        <taxon>Viridiplantae</taxon>
        <taxon>Streptophyta</taxon>
        <taxon>Embryophyta</taxon>
        <taxon>Tracheophyta</taxon>
        <taxon>Spermatophyta</taxon>
        <taxon>Magnoliopsida</taxon>
        <taxon>eudicotyledons</taxon>
        <taxon>Gunneridae</taxon>
        <taxon>Pentapetalae</taxon>
        <taxon>rosids</taxon>
        <taxon>fabids</taxon>
        <taxon>Malpighiales</taxon>
        <taxon>Linaceae</taxon>
        <taxon>Linum</taxon>
    </lineage>
</organism>
<dbReference type="EMBL" id="CAMGYJ010000008">
    <property type="protein sequence ID" value="CAI0455666.1"/>
    <property type="molecule type" value="Genomic_DNA"/>
</dbReference>
<evidence type="ECO:0000256" key="8">
    <source>
        <dbReference type="SAM" id="Phobius"/>
    </source>
</evidence>
<dbReference type="SUPFAM" id="SSF48264">
    <property type="entry name" value="Cytochrome P450"/>
    <property type="match status" value="1"/>
</dbReference>
<accession>A0AAV0NBB5</accession>
<keyword evidence="5" id="KW-0560">Oxidoreductase</keyword>
<keyword evidence="10" id="KW-1185">Reference proteome</keyword>
<evidence type="ECO:0008006" key="11">
    <source>
        <dbReference type="Google" id="ProtNLM"/>
    </source>
</evidence>
<sequence length="713" mass="80585">MLEFISLTFISSLLTSIFIIIFFVKSHPATKNPCPESHPVIGNVLSLLRNLHRFHDWITDMIRHTPSLSIQVNSFLNISNGVCTANPDNIQHMLASPNFSNYIKGSRFSDILDELLGDGIFNADGQIWTLQRKIASHEFSTNSLRLFVSEVVDSEISDNLLPFLSRAEEENRVFDLQSALNKFGFRSICRVGFGVDPESFTRNLDFMDAFDYAVENCFRRITSPAPLFWKLKRFLNLGSEKRFRESVNTINNFALRVIASKEESDNRNHQDLLARFMVWSSTMEFEDEKQRHKFLRDIVISFVLAGKDSTSTALTWFFWLVAGNPRVANLINRELSSLGLGQSRRRFGYEELKGLDYLHAALSESMRLFPPVPLNSRLAVEDAVWPDGTQVRKGWFADYSAYAVGRMEKVWGADVLEFKPERWLDGEGRCKAVDPFRYPVFHCGPRMCLGKEMAYIVGNHQCYHYCNNHPPATTITPMSWKIMVCYHPCSSSTPMLPFLWHHSRLPGRQLVPWRKKGLQITGAKTISVRDHIDCASSADTAFEFVIIVVVGQGCSDPSSRHFHYLRPAALFVVKRPPPPTIPLLLLSDLSPSVGLRLLFPRRGVAIAAAAVARRKEAEQRSSPPSSALTARKRQIRWSWSAASSLTIAAVISSSPIVHCCSSESNTICTHRQSPPAICRRFLAAADLCCCCCCGSAEEEMERQRRKGEKGKFV</sequence>
<dbReference type="PANTHER" id="PTHR24296">
    <property type="entry name" value="CYTOCHROME P450"/>
    <property type="match status" value="1"/>
</dbReference>
<keyword evidence="7" id="KW-0503">Monooxygenase</keyword>
<dbReference type="GO" id="GO:0006629">
    <property type="term" value="P:lipid metabolic process"/>
    <property type="evidence" value="ECO:0007669"/>
    <property type="project" value="UniProtKB-ARBA"/>
</dbReference>
<evidence type="ECO:0000256" key="1">
    <source>
        <dbReference type="ARBA" id="ARBA00001971"/>
    </source>
</evidence>
<dbReference type="PROSITE" id="PS00086">
    <property type="entry name" value="CYTOCHROME_P450"/>
    <property type="match status" value="1"/>
</dbReference>
<dbReference type="Proteomes" id="UP001154282">
    <property type="component" value="Unassembled WGS sequence"/>
</dbReference>
<comment type="cofactor">
    <cofactor evidence="1">
        <name>heme</name>
        <dbReference type="ChEBI" id="CHEBI:30413"/>
    </cofactor>
</comment>
<dbReference type="AlphaFoldDB" id="A0AAV0NBB5"/>
<dbReference type="PRINTS" id="PR00385">
    <property type="entry name" value="P450"/>
</dbReference>
<proteinExistence type="inferred from homology"/>
<dbReference type="InterPro" id="IPR001128">
    <property type="entry name" value="Cyt_P450"/>
</dbReference>
<dbReference type="GO" id="GO:0005506">
    <property type="term" value="F:iron ion binding"/>
    <property type="evidence" value="ECO:0007669"/>
    <property type="project" value="InterPro"/>
</dbReference>
<dbReference type="InterPro" id="IPR017972">
    <property type="entry name" value="Cyt_P450_CS"/>
</dbReference>
<evidence type="ECO:0000256" key="4">
    <source>
        <dbReference type="ARBA" id="ARBA00022723"/>
    </source>
</evidence>
<evidence type="ECO:0000256" key="7">
    <source>
        <dbReference type="ARBA" id="ARBA00023033"/>
    </source>
</evidence>
<keyword evidence="8" id="KW-0812">Transmembrane</keyword>
<comment type="caution">
    <text evidence="9">The sequence shown here is derived from an EMBL/GenBank/DDBJ whole genome shotgun (WGS) entry which is preliminary data.</text>
</comment>
<dbReference type="Pfam" id="PF00067">
    <property type="entry name" value="p450"/>
    <property type="match status" value="1"/>
</dbReference>
<evidence type="ECO:0000313" key="9">
    <source>
        <dbReference type="EMBL" id="CAI0455666.1"/>
    </source>
</evidence>
<reference evidence="9" key="1">
    <citation type="submission" date="2022-08" db="EMBL/GenBank/DDBJ databases">
        <authorList>
            <person name="Gutierrez-Valencia J."/>
        </authorList>
    </citation>
    <scope>NUCLEOTIDE SEQUENCE</scope>
</reference>
<keyword evidence="8" id="KW-1133">Transmembrane helix</keyword>
<dbReference type="CDD" id="cd11064">
    <property type="entry name" value="CYP86A"/>
    <property type="match status" value="1"/>
</dbReference>
<keyword evidence="3" id="KW-0349">Heme</keyword>
<evidence type="ECO:0000256" key="6">
    <source>
        <dbReference type="ARBA" id="ARBA00023004"/>
    </source>
</evidence>
<comment type="similarity">
    <text evidence="2">Belongs to the cytochrome P450 family.</text>
</comment>